<dbReference type="EMBL" id="CP136862">
    <property type="protein sequence ID" value="WOJ89054.1"/>
    <property type="molecule type" value="Genomic_DNA"/>
</dbReference>
<accession>A0ABZ0HR30</accession>
<evidence type="ECO:0000313" key="2">
    <source>
        <dbReference type="EMBL" id="WOJ89054.1"/>
    </source>
</evidence>
<dbReference type="RefSeq" id="WP_407338495.1">
    <property type="nucleotide sequence ID" value="NZ_CP136862.1"/>
</dbReference>
<dbReference type="Proteomes" id="UP001626536">
    <property type="component" value="Chromosome"/>
</dbReference>
<name>A0ABZ0HR30_9HYPH</name>
<keyword evidence="1" id="KW-0732">Signal</keyword>
<evidence type="ECO:0000256" key="1">
    <source>
        <dbReference type="SAM" id="SignalP"/>
    </source>
</evidence>
<gene>
    <name evidence="2" type="ORF">RZS28_14765</name>
</gene>
<keyword evidence="3" id="KW-1185">Reference proteome</keyword>
<sequence>MTRFGKFLAFAVFGAALAASGPASAAEVGCWYNGGLHPCIWYPGYAYAPLPVAPLPIVETAPLMTGRSVAVEAGAGVGNYCATPVKTCRLYESAWLGTGCSCRVYGGYERGFVQ</sequence>
<evidence type="ECO:0000313" key="3">
    <source>
        <dbReference type="Proteomes" id="UP001626536"/>
    </source>
</evidence>
<reference evidence="2 3" key="1">
    <citation type="submission" date="2023-10" db="EMBL/GenBank/DDBJ databases">
        <title>Novel methanotroph of the genus Methylocapsa from a subarctic wetland.</title>
        <authorList>
            <person name="Belova S.E."/>
            <person name="Oshkin I.Y."/>
            <person name="Miroshnikov K."/>
            <person name="Dedysh S.N."/>
        </authorList>
    </citation>
    <scope>NUCLEOTIDE SEQUENCE [LARGE SCALE GENOMIC DNA]</scope>
    <source>
        <strain evidence="2 3">RX1</strain>
    </source>
</reference>
<protein>
    <submittedName>
        <fullName evidence="2">Uncharacterized protein</fullName>
    </submittedName>
</protein>
<feature type="chain" id="PRO_5046999350" evidence="1">
    <location>
        <begin position="26"/>
        <end position="114"/>
    </location>
</feature>
<organism evidence="2 3">
    <name type="scientific">Methylocapsa polymorpha</name>
    <dbReference type="NCBI Taxonomy" id="3080828"/>
    <lineage>
        <taxon>Bacteria</taxon>
        <taxon>Pseudomonadati</taxon>
        <taxon>Pseudomonadota</taxon>
        <taxon>Alphaproteobacteria</taxon>
        <taxon>Hyphomicrobiales</taxon>
        <taxon>Beijerinckiaceae</taxon>
        <taxon>Methylocapsa</taxon>
    </lineage>
</organism>
<proteinExistence type="predicted"/>
<feature type="signal peptide" evidence="1">
    <location>
        <begin position="1"/>
        <end position="25"/>
    </location>
</feature>